<evidence type="ECO:0000259" key="1">
    <source>
        <dbReference type="Pfam" id="PF06985"/>
    </source>
</evidence>
<organism evidence="2 3">
    <name type="scientific">Trichoglossum hirsutum</name>
    <dbReference type="NCBI Taxonomy" id="265104"/>
    <lineage>
        <taxon>Eukaryota</taxon>
        <taxon>Fungi</taxon>
        <taxon>Dikarya</taxon>
        <taxon>Ascomycota</taxon>
        <taxon>Pezizomycotina</taxon>
        <taxon>Geoglossomycetes</taxon>
        <taxon>Geoglossales</taxon>
        <taxon>Geoglossaceae</taxon>
        <taxon>Trichoglossum</taxon>
    </lineage>
</organism>
<feature type="domain" description="Heterokaryon incompatibility" evidence="1">
    <location>
        <begin position="86"/>
        <end position="242"/>
    </location>
</feature>
<proteinExistence type="predicted"/>
<name>A0A9P8L7Y3_9PEZI</name>
<dbReference type="AlphaFoldDB" id="A0A9P8L7Y3"/>
<dbReference type="InterPro" id="IPR052895">
    <property type="entry name" value="HetReg/Transcr_Mod"/>
</dbReference>
<evidence type="ECO:0000313" key="3">
    <source>
        <dbReference type="Proteomes" id="UP000750711"/>
    </source>
</evidence>
<evidence type="ECO:0000313" key="2">
    <source>
        <dbReference type="EMBL" id="KAH0555940.1"/>
    </source>
</evidence>
<dbReference type="Proteomes" id="UP000750711">
    <property type="component" value="Unassembled WGS sequence"/>
</dbReference>
<dbReference type="Pfam" id="PF06985">
    <property type="entry name" value="HET"/>
    <property type="match status" value="1"/>
</dbReference>
<dbReference type="PANTHER" id="PTHR24148">
    <property type="entry name" value="ANKYRIN REPEAT DOMAIN-CONTAINING PROTEIN 39 HOMOLOG-RELATED"/>
    <property type="match status" value="1"/>
</dbReference>
<dbReference type="PANTHER" id="PTHR24148:SF64">
    <property type="entry name" value="HETEROKARYON INCOMPATIBILITY DOMAIN-CONTAINING PROTEIN"/>
    <property type="match status" value="1"/>
</dbReference>
<dbReference type="InterPro" id="IPR010730">
    <property type="entry name" value="HET"/>
</dbReference>
<protein>
    <recommendedName>
        <fullName evidence="1">Heterokaryon incompatibility domain-containing protein</fullName>
    </recommendedName>
</protein>
<accession>A0A9P8L7Y3</accession>
<reference evidence="2" key="1">
    <citation type="submission" date="2021-03" db="EMBL/GenBank/DDBJ databases">
        <title>Comparative genomics and phylogenomic investigation of the class Geoglossomycetes provide insights into ecological specialization and systematics.</title>
        <authorList>
            <person name="Melie T."/>
            <person name="Pirro S."/>
            <person name="Miller A.N."/>
            <person name="Quandt A."/>
        </authorList>
    </citation>
    <scope>NUCLEOTIDE SEQUENCE</scope>
    <source>
        <strain evidence="2">CAQ_001_2017</strain>
    </source>
</reference>
<comment type="caution">
    <text evidence="2">The sequence shown here is derived from an EMBL/GenBank/DDBJ whole genome shotgun (WGS) entry which is preliminary data.</text>
</comment>
<sequence length="690" mass="76323">MANGEPPHHVFTAEELTEQQAADAMQLQMISSMASRVQAITTQSVPELPHESITLDRCRACSDCFQYTDDGLTTKVIVGIPKTPNYRTASYVWGDTKPLPLQCLGCGSTIRVPMESAEKFRQLAGLVLKSGDSIWIDALSIDQSDPSDIATQLAVMGDIYSNASSVGVLLPKSDGEGFILLGRINGLATTINKRSLEFSRNEETVGGASLSEICQEFYRLLEEYEQNLDKWLYWHRAWTFQEWALARDISLAWEGSPPRVEMSAMKSTILHAATLLAVYKLQQHQYATIKLGFSRGEVPRRFEAIRQLFPDEHAFSAPDGIDEKEVQFDEMMPNLRFGSTLGLRLVFHGNRGRFERNPPIHEAFCLNAPLPSSGVQRQYERLSMMLNALGTSKREARFEADLVACWASMCNIKYDYKKEDSFGIALQKALKALRKDLGIPIYSFLVNTRGASGEVDLKFLEYATAHKQSNASNGKAFHGTPVFTGRADTIIHLRAAISQPTIRPCLKGDGVALQRVKHSSVLTTSPLTDTQATIGALLPATSGASDNMMFYNVLYSVADVLVNAPKEQLQRNIVVAPKFRIKTEALPEADLTAWAICSTDVAISNCFVAREGLNGTLVLAMRSNKGYEVVAYLTLTDQQSGTHLIKVSDHGEIDMTFRTPMRGDLINSAIIDDRVIKGSIELEESTLIAF</sequence>
<dbReference type="EMBL" id="JAGHQM010001292">
    <property type="protein sequence ID" value="KAH0555940.1"/>
    <property type="molecule type" value="Genomic_DNA"/>
</dbReference>
<gene>
    <name evidence="2" type="ORF">GP486_006117</name>
</gene>
<keyword evidence="3" id="KW-1185">Reference proteome</keyword>